<sequence length="60" mass="6636">MECFGSSLNAAKAFFIPPEILPMACILTGPGLFFGCKGYIIIISTYNINRFCFFCFVPVT</sequence>
<evidence type="ECO:0000313" key="2">
    <source>
        <dbReference type="EMBL" id="ANW97759.1"/>
    </source>
</evidence>
<proteinExistence type="predicted"/>
<dbReference type="AlphaFoldDB" id="A0A1B1YAK4"/>
<protein>
    <submittedName>
        <fullName evidence="2">Uncharacterized protein</fullName>
    </submittedName>
</protein>
<accession>A0A1B1YAK4</accession>
<dbReference type="EMBL" id="CP014672">
    <property type="protein sequence ID" value="ANW97759.1"/>
    <property type="molecule type" value="Genomic_DNA"/>
</dbReference>
<evidence type="ECO:0000313" key="3">
    <source>
        <dbReference type="Proteomes" id="UP000092971"/>
    </source>
</evidence>
<keyword evidence="1" id="KW-0812">Transmembrane</keyword>
<evidence type="ECO:0000256" key="1">
    <source>
        <dbReference type="SAM" id="Phobius"/>
    </source>
</evidence>
<keyword evidence="1" id="KW-0472">Membrane</keyword>
<dbReference type="Proteomes" id="UP000092971">
    <property type="component" value="Chromosome"/>
</dbReference>
<name>A0A1B1YAK4_THEST</name>
<feature type="transmembrane region" description="Helical" evidence="1">
    <location>
        <begin position="20"/>
        <end position="40"/>
    </location>
</feature>
<keyword evidence="1" id="KW-1133">Transmembrane helix</keyword>
<gene>
    <name evidence="2" type="ORF">CSTERTH_01280</name>
</gene>
<organism evidence="2 3">
    <name type="scientific">Thermoclostridium stercorarium subsp. thermolacticum DSM 2910</name>
    <dbReference type="NCBI Taxonomy" id="1121336"/>
    <lineage>
        <taxon>Bacteria</taxon>
        <taxon>Bacillati</taxon>
        <taxon>Bacillota</taxon>
        <taxon>Clostridia</taxon>
        <taxon>Eubacteriales</taxon>
        <taxon>Oscillospiraceae</taxon>
        <taxon>Thermoclostridium</taxon>
    </lineage>
</organism>
<reference evidence="2 3" key="1">
    <citation type="submission" date="2016-02" db="EMBL/GenBank/DDBJ databases">
        <title>Comparison of Clostridium stercorarium subspecies using comparative genomics and transcriptomics.</title>
        <authorList>
            <person name="Schellenberg J."/>
            <person name="Thallinger G."/>
            <person name="Levin D.B."/>
            <person name="Zhang X."/>
            <person name="Alvare G."/>
            <person name="Fristensky B."/>
            <person name="Sparling R."/>
        </authorList>
    </citation>
    <scope>NUCLEOTIDE SEQUENCE [LARGE SCALE GENOMIC DNA]</scope>
    <source>
        <strain evidence="2 3">DSM 2910</strain>
    </source>
</reference>